<protein>
    <submittedName>
        <fullName evidence="4">Phospholipid/cholesterol/gamma-HCH transport system substrate-binding protein</fullName>
    </submittedName>
</protein>
<dbReference type="PANTHER" id="PTHR33371">
    <property type="entry name" value="INTERMEMBRANE PHOSPHOLIPID TRANSPORT SYSTEM BINDING PROTEIN MLAD-RELATED"/>
    <property type="match status" value="1"/>
</dbReference>
<dbReference type="Proteomes" id="UP000198432">
    <property type="component" value="Unassembled WGS sequence"/>
</dbReference>
<keyword evidence="1" id="KW-0175">Coiled coil</keyword>
<dbReference type="Pfam" id="PF02470">
    <property type="entry name" value="MlaD"/>
    <property type="match status" value="1"/>
</dbReference>
<evidence type="ECO:0000256" key="2">
    <source>
        <dbReference type="SAM" id="Phobius"/>
    </source>
</evidence>
<organism evidence="4 5">
    <name type="scientific">Pontibacter ummariensis</name>
    <dbReference type="NCBI Taxonomy" id="1610492"/>
    <lineage>
        <taxon>Bacteria</taxon>
        <taxon>Pseudomonadati</taxon>
        <taxon>Bacteroidota</taxon>
        <taxon>Cytophagia</taxon>
        <taxon>Cytophagales</taxon>
        <taxon>Hymenobacteraceae</taxon>
        <taxon>Pontibacter</taxon>
    </lineage>
</organism>
<dbReference type="InterPro" id="IPR052336">
    <property type="entry name" value="MlaD_Phospholipid_Transporter"/>
</dbReference>
<keyword evidence="2" id="KW-0472">Membrane</keyword>
<feature type="coiled-coil region" evidence="1">
    <location>
        <begin position="242"/>
        <end position="339"/>
    </location>
</feature>
<dbReference type="PANTHER" id="PTHR33371:SF4">
    <property type="entry name" value="INTERMEMBRANE PHOSPHOLIPID TRANSPORT SYSTEM BINDING PROTEIN MLAD"/>
    <property type="match status" value="1"/>
</dbReference>
<name>A0A239KPF0_9BACT</name>
<evidence type="ECO:0000313" key="4">
    <source>
        <dbReference type="EMBL" id="SNT19945.1"/>
    </source>
</evidence>
<gene>
    <name evidence="4" type="ORF">SAMN06296052_13047</name>
</gene>
<keyword evidence="2" id="KW-1133">Transmembrane helix</keyword>
<keyword evidence="5" id="KW-1185">Reference proteome</keyword>
<evidence type="ECO:0000256" key="1">
    <source>
        <dbReference type="SAM" id="Coils"/>
    </source>
</evidence>
<dbReference type="OrthoDB" id="9771725at2"/>
<proteinExistence type="predicted"/>
<dbReference type="InterPro" id="IPR003399">
    <property type="entry name" value="Mce/MlaD"/>
</dbReference>
<reference evidence="5" key="1">
    <citation type="submission" date="2017-06" db="EMBL/GenBank/DDBJ databases">
        <authorList>
            <person name="Varghese N."/>
            <person name="Submissions S."/>
        </authorList>
    </citation>
    <scope>NUCLEOTIDE SEQUENCE [LARGE SCALE GENOMIC DNA]</scope>
    <source>
        <strain evidence="5">NKM1</strain>
    </source>
</reference>
<keyword evidence="2" id="KW-0812">Transmembrane</keyword>
<evidence type="ECO:0000259" key="3">
    <source>
        <dbReference type="Pfam" id="PF02470"/>
    </source>
</evidence>
<accession>A0A239KPF0</accession>
<dbReference type="EMBL" id="FZOQ01000030">
    <property type="protein sequence ID" value="SNT19945.1"/>
    <property type="molecule type" value="Genomic_DNA"/>
</dbReference>
<dbReference type="AlphaFoldDB" id="A0A239KPF0"/>
<evidence type="ECO:0000313" key="5">
    <source>
        <dbReference type="Proteomes" id="UP000198432"/>
    </source>
</evidence>
<dbReference type="RefSeq" id="WP_089321452.1">
    <property type="nucleotide sequence ID" value="NZ_FZOQ01000030.1"/>
</dbReference>
<feature type="domain" description="Mce/MlaD" evidence="3">
    <location>
        <begin position="40"/>
        <end position="117"/>
    </location>
</feature>
<feature type="transmembrane region" description="Helical" evidence="2">
    <location>
        <begin position="12"/>
        <end position="31"/>
    </location>
</feature>
<sequence length="340" mass="37569">MSTEDNKRSVIVGIFVFLAIVILVTGIFTLAGQQKRFINTITLQAVFDDVGGLKPGNNVWFSGVKIGTVKAIDLFGESQVLVTIGIEERAQQFIHENAIARISSESFIGNKNIVIEGGTQEASLVEDGDRIRAVNPIDTDELMETLQVNNRNLAAITTDLRQLTNNLLEGEGTVGALLTDEGLANDFQATLNNLQQASQNTIGATRELSRFTSKLNTPGGLANEVLTDTTAFSQVKRSLAQLEQATTSAATLTENLQEVSGRLNNENNAVNVLLSDEEFARNLQSTLQNLETSTQKFDENMEALQSNFLFRGFFRRRAKEEARQREAELERLEEQREEVQ</sequence>